<feature type="transmembrane region" description="Helical" evidence="1">
    <location>
        <begin position="285"/>
        <end position="302"/>
    </location>
</feature>
<feature type="transmembrane region" description="Helical" evidence="1">
    <location>
        <begin position="40"/>
        <end position="65"/>
    </location>
</feature>
<dbReference type="Proteomes" id="UP000270025">
    <property type="component" value="Chromosome"/>
</dbReference>
<feature type="transmembrane region" description="Helical" evidence="1">
    <location>
        <begin position="488"/>
        <end position="505"/>
    </location>
</feature>
<dbReference type="InterPro" id="IPR018650">
    <property type="entry name" value="STSV1_Orf64"/>
</dbReference>
<keyword evidence="1" id="KW-0472">Membrane</keyword>
<feature type="transmembrane region" description="Helical" evidence="1">
    <location>
        <begin position="398"/>
        <end position="421"/>
    </location>
</feature>
<feature type="transmembrane region" description="Helical" evidence="1">
    <location>
        <begin position="163"/>
        <end position="184"/>
    </location>
</feature>
<feature type="transmembrane region" description="Helical" evidence="1">
    <location>
        <begin position="196"/>
        <end position="218"/>
    </location>
</feature>
<keyword evidence="1" id="KW-1133">Transmembrane helix</keyword>
<feature type="transmembrane region" description="Helical" evidence="1">
    <location>
        <begin position="15"/>
        <end position="34"/>
    </location>
</feature>
<feature type="transmembrane region" description="Helical" evidence="1">
    <location>
        <begin position="542"/>
        <end position="561"/>
    </location>
</feature>
<feature type="transmembrane region" description="Helical" evidence="1">
    <location>
        <begin position="97"/>
        <end position="115"/>
    </location>
</feature>
<name>A0A3S4LBF9_9STRE</name>
<feature type="transmembrane region" description="Helical" evidence="1">
    <location>
        <begin position="74"/>
        <end position="91"/>
    </location>
</feature>
<evidence type="ECO:0000313" key="3">
    <source>
        <dbReference type="Proteomes" id="UP000270025"/>
    </source>
</evidence>
<accession>A0A3S4LBF9</accession>
<dbReference type="KEGG" id="svf:NCTC3166_01823"/>
<feature type="transmembrane region" description="Helical" evidence="1">
    <location>
        <begin position="511"/>
        <end position="530"/>
    </location>
</feature>
<feature type="transmembrane region" description="Helical" evidence="1">
    <location>
        <begin position="464"/>
        <end position="481"/>
    </location>
</feature>
<sequence length="671" mass="77027">MIKKVFSDLFAKTDYAIMCGISAYLTMLIVDLLSATSQDLFLTLAPLSILKVGTFFIVGGALICLHDKLTNSDIGSITMNLSCVTLLVAIYKSMSFFLSLGLILLALILFIGGMFNKEKSSYLYLSVILLAIPRLLTLGSSNFQDQVLGFHAVDLSSTRFLSIIWPVVIASIISIVFMILYLKFPIFNYLERHKKIVQTIVFSLVLVYVFYLSVVVVYKVRTNELSSFDIGIFSQMFERMNHDLTPITTLERDRVLSHFAVHISPIFYLMLPFYNLFPYVETLEVLQLLVVFSGIIPLRLILRKLKFSNLTNTLAVLWFVLLPVMTTAGGFHLHENCFLVPLVFWVFYFIISEQKWKILLATMLLLFVKEDAFIYVLSMGLFFLFQKRFDLSKQTKRWLFFTEIVLPIVYFVFAMYFLSAYGEGGMISRYDGFLLNGESGMVMVIKNLFFHPGYVISTLLTAKRLGYLFLMFAPLCFLGLLQRRWSTYFLVLPLIVINLLSNWSYQYDIGFQYSYGSGALVFIMALLALEDLKETNILQEKMAVAIVIVGIIFSGSLLHHFTHNWSFNIGYYRQNKEMFDEIQKTLGSLPKDTSILAEGAYTPSLRGHKKLFDIFYHNDKKADQTIDYIVIPQSQKDQNEEYNQLLAGYEALGYRESQYSSAHVYILEKVK</sequence>
<feature type="transmembrane region" description="Helical" evidence="1">
    <location>
        <begin position="358"/>
        <end position="386"/>
    </location>
</feature>
<evidence type="ECO:0000313" key="2">
    <source>
        <dbReference type="EMBL" id="VED67986.1"/>
    </source>
</evidence>
<evidence type="ECO:0000256" key="1">
    <source>
        <dbReference type="SAM" id="Phobius"/>
    </source>
</evidence>
<dbReference type="Pfam" id="PF09852">
    <property type="entry name" value="DUF2079"/>
    <property type="match status" value="1"/>
</dbReference>
<gene>
    <name evidence="2" type="ORF">NCTC3166_01823</name>
</gene>
<keyword evidence="3" id="KW-1185">Reference proteome</keyword>
<keyword evidence="1" id="KW-0812">Transmembrane</keyword>
<dbReference type="RefSeq" id="WP_232011419.1">
    <property type="nucleotide sequence ID" value="NZ_LR134266.1"/>
</dbReference>
<feature type="transmembrane region" description="Helical" evidence="1">
    <location>
        <begin position="309"/>
        <end position="325"/>
    </location>
</feature>
<dbReference type="AlphaFoldDB" id="A0A3S4LBF9"/>
<reference evidence="2 3" key="1">
    <citation type="submission" date="2018-12" db="EMBL/GenBank/DDBJ databases">
        <authorList>
            <consortium name="Pathogen Informatics"/>
        </authorList>
    </citation>
    <scope>NUCLEOTIDE SEQUENCE [LARGE SCALE GENOMIC DNA]</scope>
    <source>
        <strain evidence="2 3">NCTC3166</strain>
    </source>
</reference>
<proteinExistence type="predicted"/>
<organism evidence="2 3">
    <name type="scientific">Streptococcus viridans</name>
    <dbReference type="NCBI Taxonomy" id="78535"/>
    <lineage>
        <taxon>Bacteria</taxon>
        <taxon>Bacillati</taxon>
        <taxon>Bacillota</taxon>
        <taxon>Bacilli</taxon>
        <taxon>Lactobacillales</taxon>
        <taxon>Streptococcaceae</taxon>
        <taxon>Streptococcus</taxon>
    </lineage>
</organism>
<protein>
    <submittedName>
        <fullName evidence="2">Predicted membrane protein</fullName>
    </submittedName>
</protein>
<dbReference type="EMBL" id="LR134266">
    <property type="protein sequence ID" value="VED67986.1"/>
    <property type="molecule type" value="Genomic_DNA"/>
</dbReference>
<feature type="transmembrane region" description="Helical" evidence="1">
    <location>
        <begin position="122"/>
        <end position="143"/>
    </location>
</feature>